<dbReference type="InterPro" id="IPR023187">
    <property type="entry name" value="Tscrpt_reg_MarR-type_CS"/>
</dbReference>
<feature type="domain" description="HTH marR-type" evidence="4">
    <location>
        <begin position="1"/>
        <end position="134"/>
    </location>
</feature>
<keyword evidence="6" id="KW-1185">Reference proteome</keyword>
<dbReference type="AlphaFoldDB" id="A0A840PBY1"/>
<dbReference type="Proteomes" id="UP000578449">
    <property type="component" value="Unassembled WGS sequence"/>
</dbReference>
<gene>
    <name evidence="5" type="ORF">HNP84_004421</name>
</gene>
<evidence type="ECO:0000256" key="2">
    <source>
        <dbReference type="ARBA" id="ARBA00023125"/>
    </source>
</evidence>
<dbReference type="PANTHER" id="PTHR33164:SF99">
    <property type="entry name" value="MARR FAMILY REGULATORY PROTEIN"/>
    <property type="match status" value="1"/>
</dbReference>
<protein>
    <submittedName>
        <fullName evidence="5">DNA-binding MarR family transcriptional regulator</fullName>
    </submittedName>
</protein>
<name>A0A840PBY1_9ACTN</name>
<dbReference type="GO" id="GO:0006950">
    <property type="term" value="P:response to stress"/>
    <property type="evidence" value="ECO:0007669"/>
    <property type="project" value="TreeGrafter"/>
</dbReference>
<dbReference type="PROSITE" id="PS01117">
    <property type="entry name" value="HTH_MARR_1"/>
    <property type="match status" value="1"/>
</dbReference>
<keyword evidence="1" id="KW-0805">Transcription regulation</keyword>
<dbReference type="SUPFAM" id="SSF46785">
    <property type="entry name" value="Winged helix' DNA-binding domain"/>
    <property type="match status" value="1"/>
</dbReference>
<dbReference type="InterPro" id="IPR036390">
    <property type="entry name" value="WH_DNA-bd_sf"/>
</dbReference>
<dbReference type="PANTHER" id="PTHR33164">
    <property type="entry name" value="TRANSCRIPTIONAL REGULATOR, MARR FAMILY"/>
    <property type="match status" value="1"/>
</dbReference>
<dbReference type="GO" id="GO:0003677">
    <property type="term" value="F:DNA binding"/>
    <property type="evidence" value="ECO:0007669"/>
    <property type="project" value="UniProtKB-KW"/>
</dbReference>
<sequence length="134" mass="14505">MSEEAVVTAWRTLLAQHAAVWCALERELGEKHHLGPSEFEVLDRMVESGQDKYRVQELADAVHLSQSALSRLIARLERAGLVSRSICQADRRGIFVCITDDGRARHAAAAPTHRAVLTAVLGDAAPATLATVPA</sequence>
<dbReference type="InterPro" id="IPR036388">
    <property type="entry name" value="WH-like_DNA-bd_sf"/>
</dbReference>
<dbReference type="GO" id="GO:0003700">
    <property type="term" value="F:DNA-binding transcription factor activity"/>
    <property type="evidence" value="ECO:0007669"/>
    <property type="project" value="InterPro"/>
</dbReference>
<dbReference type="CDD" id="cd00090">
    <property type="entry name" value="HTH_ARSR"/>
    <property type="match status" value="1"/>
</dbReference>
<keyword evidence="3" id="KW-0804">Transcription</keyword>
<dbReference type="EMBL" id="JACHGN010000009">
    <property type="protein sequence ID" value="MBB5134687.1"/>
    <property type="molecule type" value="Genomic_DNA"/>
</dbReference>
<evidence type="ECO:0000256" key="3">
    <source>
        <dbReference type="ARBA" id="ARBA00023163"/>
    </source>
</evidence>
<evidence type="ECO:0000259" key="4">
    <source>
        <dbReference type="PROSITE" id="PS50995"/>
    </source>
</evidence>
<proteinExistence type="predicted"/>
<dbReference type="Pfam" id="PF01047">
    <property type="entry name" value="MarR"/>
    <property type="match status" value="1"/>
</dbReference>
<dbReference type="SMART" id="SM00347">
    <property type="entry name" value="HTH_MARR"/>
    <property type="match status" value="1"/>
</dbReference>
<dbReference type="PRINTS" id="PR00598">
    <property type="entry name" value="HTHMARR"/>
</dbReference>
<reference evidence="5 6" key="1">
    <citation type="submission" date="2020-08" db="EMBL/GenBank/DDBJ databases">
        <title>Genomic Encyclopedia of Type Strains, Phase IV (KMG-IV): sequencing the most valuable type-strain genomes for metagenomic binning, comparative biology and taxonomic classification.</title>
        <authorList>
            <person name="Goeker M."/>
        </authorList>
    </citation>
    <scope>NUCLEOTIDE SEQUENCE [LARGE SCALE GENOMIC DNA]</scope>
    <source>
        <strain evidence="5 6">DSM 45615</strain>
    </source>
</reference>
<organism evidence="5 6">
    <name type="scientific">Thermocatellispora tengchongensis</name>
    <dbReference type="NCBI Taxonomy" id="1073253"/>
    <lineage>
        <taxon>Bacteria</taxon>
        <taxon>Bacillati</taxon>
        <taxon>Actinomycetota</taxon>
        <taxon>Actinomycetes</taxon>
        <taxon>Streptosporangiales</taxon>
        <taxon>Streptosporangiaceae</taxon>
        <taxon>Thermocatellispora</taxon>
    </lineage>
</organism>
<dbReference type="InterPro" id="IPR039422">
    <property type="entry name" value="MarR/SlyA-like"/>
</dbReference>
<accession>A0A840PBY1</accession>
<evidence type="ECO:0000256" key="1">
    <source>
        <dbReference type="ARBA" id="ARBA00023015"/>
    </source>
</evidence>
<dbReference type="InterPro" id="IPR000835">
    <property type="entry name" value="HTH_MarR-typ"/>
</dbReference>
<evidence type="ECO:0000313" key="6">
    <source>
        <dbReference type="Proteomes" id="UP000578449"/>
    </source>
</evidence>
<keyword evidence="2 5" id="KW-0238">DNA-binding</keyword>
<dbReference type="RefSeq" id="WP_185051602.1">
    <property type="nucleotide sequence ID" value="NZ_BAABIX010000004.1"/>
</dbReference>
<evidence type="ECO:0000313" key="5">
    <source>
        <dbReference type="EMBL" id="MBB5134687.1"/>
    </source>
</evidence>
<dbReference type="Gene3D" id="1.10.10.10">
    <property type="entry name" value="Winged helix-like DNA-binding domain superfamily/Winged helix DNA-binding domain"/>
    <property type="match status" value="1"/>
</dbReference>
<comment type="caution">
    <text evidence="5">The sequence shown here is derived from an EMBL/GenBank/DDBJ whole genome shotgun (WGS) entry which is preliminary data.</text>
</comment>
<dbReference type="PROSITE" id="PS50995">
    <property type="entry name" value="HTH_MARR_2"/>
    <property type="match status" value="1"/>
</dbReference>
<dbReference type="InterPro" id="IPR011991">
    <property type="entry name" value="ArsR-like_HTH"/>
</dbReference>